<evidence type="ECO:0000313" key="2">
    <source>
        <dbReference type="Proteomes" id="UP001189122"/>
    </source>
</evidence>
<proteinExistence type="predicted"/>
<evidence type="ECO:0000313" key="1">
    <source>
        <dbReference type="EMBL" id="CAA2633284.1"/>
    </source>
</evidence>
<protein>
    <submittedName>
        <fullName evidence="1">Uncharacterized protein</fullName>
    </submittedName>
</protein>
<organism evidence="1">
    <name type="scientific">Spirodela intermedia</name>
    <name type="common">Intermediate duckweed</name>
    <dbReference type="NCBI Taxonomy" id="51605"/>
    <lineage>
        <taxon>Eukaryota</taxon>
        <taxon>Viridiplantae</taxon>
        <taxon>Streptophyta</taxon>
        <taxon>Embryophyta</taxon>
        <taxon>Tracheophyta</taxon>
        <taxon>Spermatophyta</taxon>
        <taxon>Magnoliopsida</taxon>
        <taxon>Liliopsida</taxon>
        <taxon>Araceae</taxon>
        <taxon>Lemnoideae</taxon>
        <taxon>Spirodela</taxon>
    </lineage>
</organism>
<dbReference type="AlphaFoldDB" id="A0A7I8JS59"/>
<dbReference type="EMBL" id="CACRZD030000016">
    <property type="protein sequence ID" value="CAA6672403.1"/>
    <property type="molecule type" value="Genomic_DNA"/>
</dbReference>
<name>A0A7I8JS59_SPIIN</name>
<keyword evidence="2" id="KW-1185">Reference proteome</keyword>
<reference evidence="1 2" key="1">
    <citation type="submission" date="2019-12" db="EMBL/GenBank/DDBJ databases">
        <authorList>
            <person name="Scholz U."/>
            <person name="Mascher M."/>
            <person name="Fiebig A."/>
        </authorList>
    </citation>
    <scope>NUCLEOTIDE SEQUENCE</scope>
</reference>
<sequence length="69" mass="7176">MESTSTPSWMAASMAARVSASKQLPAATDFQQTLYAATRALGAPPLAVPLPKPKTLTPGTKLPPAVERV</sequence>
<accession>A0A7I8JS59</accession>
<dbReference type="Proteomes" id="UP001189122">
    <property type="component" value="Unassembled WGS sequence"/>
</dbReference>
<dbReference type="EMBL" id="LR743603">
    <property type="protein sequence ID" value="CAA2633284.1"/>
    <property type="molecule type" value="Genomic_DNA"/>
</dbReference>
<gene>
    <name evidence="1" type="ORF">SI7747_16018814</name>
</gene>